<accession>A0A6G8Q032</accession>
<dbReference type="InterPro" id="IPR011004">
    <property type="entry name" value="Trimer_LpxA-like_sf"/>
</dbReference>
<reference evidence="2 3" key="1">
    <citation type="submission" date="2019-10" db="EMBL/GenBank/DDBJ databases">
        <title>Rubrobacter sp nov SCSIO 52915 isolated from a deep-sea sediment in the South China Sea.</title>
        <authorList>
            <person name="Chen R.W."/>
        </authorList>
    </citation>
    <scope>NUCLEOTIDE SEQUENCE [LARGE SCALE GENOMIC DNA]</scope>
    <source>
        <strain evidence="2 3">SCSIO 52915</strain>
    </source>
</reference>
<dbReference type="CDD" id="cd04645">
    <property type="entry name" value="LbH_gamma_CA_like"/>
    <property type="match status" value="1"/>
</dbReference>
<gene>
    <name evidence="2" type="ORF">GBA65_16375</name>
</gene>
<dbReference type="PANTHER" id="PTHR13061:SF29">
    <property type="entry name" value="GAMMA CARBONIC ANHYDRASE-LIKE 1, MITOCHONDRIAL-RELATED"/>
    <property type="match status" value="1"/>
</dbReference>
<dbReference type="InterPro" id="IPR001451">
    <property type="entry name" value="Hexapep"/>
</dbReference>
<feature type="region of interest" description="Disordered" evidence="1">
    <location>
        <begin position="159"/>
        <end position="178"/>
    </location>
</feature>
<protein>
    <submittedName>
        <fullName evidence="2">Gamma carbonic anhydrase family protein</fullName>
    </submittedName>
</protein>
<evidence type="ECO:0000256" key="1">
    <source>
        <dbReference type="SAM" id="MobiDB-lite"/>
    </source>
</evidence>
<name>A0A6G8Q032_9ACTN</name>
<dbReference type="AlphaFoldDB" id="A0A6G8Q032"/>
<dbReference type="Pfam" id="PF00132">
    <property type="entry name" value="Hexapep"/>
    <property type="match status" value="1"/>
</dbReference>
<sequence length="178" mass="18846">MTHRESVFPYGDRLPEVHPSAFVAPGAYLIGKVRVGEGSSIWYGAVLRGDLDEIVVGERTSIQDNAVVHMDAGFPVTIGDDCVVGHAAVVHGCEIGDRCLVGMNATILTGAKIGEGSVVAAGATVPEGREYPPRSLIVGVPAKRVREVTEAQTEDIARGARSYVERGAEHRESLERGA</sequence>
<dbReference type="InterPro" id="IPR050484">
    <property type="entry name" value="Transf_Hexapept/Carb_Anhydrase"/>
</dbReference>
<dbReference type="SUPFAM" id="SSF51161">
    <property type="entry name" value="Trimeric LpxA-like enzymes"/>
    <property type="match status" value="1"/>
</dbReference>
<proteinExistence type="predicted"/>
<dbReference type="InterPro" id="IPR047324">
    <property type="entry name" value="LbH_gamma_CA-like"/>
</dbReference>
<dbReference type="Proteomes" id="UP000502706">
    <property type="component" value="Chromosome"/>
</dbReference>
<dbReference type="Gene3D" id="2.160.10.10">
    <property type="entry name" value="Hexapeptide repeat proteins"/>
    <property type="match status" value="1"/>
</dbReference>
<dbReference type="RefSeq" id="WP_166397516.1">
    <property type="nucleotide sequence ID" value="NZ_CP045121.1"/>
</dbReference>
<evidence type="ECO:0000313" key="2">
    <source>
        <dbReference type="EMBL" id="QIN79844.1"/>
    </source>
</evidence>
<organism evidence="2 3">
    <name type="scientific">Rubrobacter marinus</name>
    <dbReference type="NCBI Taxonomy" id="2653852"/>
    <lineage>
        <taxon>Bacteria</taxon>
        <taxon>Bacillati</taxon>
        <taxon>Actinomycetota</taxon>
        <taxon>Rubrobacteria</taxon>
        <taxon>Rubrobacterales</taxon>
        <taxon>Rubrobacteraceae</taxon>
        <taxon>Rubrobacter</taxon>
    </lineage>
</organism>
<evidence type="ECO:0000313" key="3">
    <source>
        <dbReference type="Proteomes" id="UP000502706"/>
    </source>
</evidence>
<dbReference type="KEGG" id="rmar:GBA65_16375"/>
<keyword evidence="3" id="KW-1185">Reference proteome</keyword>
<dbReference type="PANTHER" id="PTHR13061">
    <property type="entry name" value="DYNACTIN SUBUNIT P25"/>
    <property type="match status" value="1"/>
</dbReference>
<dbReference type="EMBL" id="CP045121">
    <property type="protein sequence ID" value="QIN79844.1"/>
    <property type="molecule type" value="Genomic_DNA"/>
</dbReference>